<dbReference type="InterPro" id="IPR005074">
    <property type="entry name" value="Peptidase_C39"/>
</dbReference>
<dbReference type="FunFam" id="3.40.50.300:FF:000299">
    <property type="entry name" value="ABC transporter ATP-binding protein/permease"/>
    <property type="match status" value="1"/>
</dbReference>
<proteinExistence type="predicted"/>
<dbReference type="AlphaFoldDB" id="A0A367QFA5"/>
<feature type="domain" description="Peptidase C39" evidence="14">
    <location>
        <begin position="8"/>
        <end position="130"/>
    </location>
</feature>
<evidence type="ECO:0000259" key="12">
    <source>
        <dbReference type="PROSITE" id="PS50893"/>
    </source>
</evidence>
<dbReference type="EMBL" id="LXQD01000328">
    <property type="protein sequence ID" value="RCJ21894.1"/>
    <property type="molecule type" value="Genomic_DNA"/>
</dbReference>
<dbReference type="CDD" id="cd02418">
    <property type="entry name" value="Peptidase_C39B"/>
    <property type="match status" value="1"/>
</dbReference>
<dbReference type="InterPro" id="IPR039421">
    <property type="entry name" value="Type_1_exporter"/>
</dbReference>
<dbReference type="Proteomes" id="UP000252107">
    <property type="component" value="Unassembled WGS sequence"/>
</dbReference>
<dbReference type="PROSITE" id="PS00211">
    <property type="entry name" value="ABC_TRANSPORTER_1"/>
    <property type="match status" value="1"/>
</dbReference>
<feature type="transmembrane region" description="Helical" evidence="11">
    <location>
        <begin position="422"/>
        <end position="442"/>
    </location>
</feature>
<evidence type="ECO:0000256" key="7">
    <source>
        <dbReference type="ARBA" id="ARBA00022807"/>
    </source>
</evidence>
<dbReference type="Pfam" id="PF00005">
    <property type="entry name" value="ABC_tran"/>
    <property type="match status" value="1"/>
</dbReference>
<keyword evidence="4 11" id="KW-0812">Transmembrane</keyword>
<keyword evidence="5" id="KW-0547">Nucleotide-binding</keyword>
<evidence type="ECO:0000313" key="15">
    <source>
        <dbReference type="EMBL" id="RCJ21894.1"/>
    </source>
</evidence>
<feature type="domain" description="ABC transporter" evidence="12">
    <location>
        <begin position="482"/>
        <end position="716"/>
    </location>
</feature>
<dbReference type="InterPro" id="IPR017871">
    <property type="entry name" value="ABC_transporter-like_CS"/>
</dbReference>
<evidence type="ECO:0000256" key="3">
    <source>
        <dbReference type="ARBA" id="ARBA00022475"/>
    </source>
</evidence>
<dbReference type="GO" id="GO:0015421">
    <property type="term" value="F:ABC-type oligopeptide transporter activity"/>
    <property type="evidence" value="ECO:0007669"/>
    <property type="project" value="TreeGrafter"/>
</dbReference>
<evidence type="ECO:0000259" key="14">
    <source>
        <dbReference type="PROSITE" id="PS50990"/>
    </source>
</evidence>
<evidence type="ECO:0000256" key="8">
    <source>
        <dbReference type="ARBA" id="ARBA00022840"/>
    </source>
</evidence>
<dbReference type="Pfam" id="PF00664">
    <property type="entry name" value="ABC_membrane"/>
    <property type="match status" value="1"/>
</dbReference>
<evidence type="ECO:0000256" key="4">
    <source>
        <dbReference type="ARBA" id="ARBA00022692"/>
    </source>
</evidence>
<dbReference type="SMART" id="SM00382">
    <property type="entry name" value="AAA"/>
    <property type="match status" value="1"/>
</dbReference>
<dbReference type="SUPFAM" id="SSF90123">
    <property type="entry name" value="ABC transporter transmembrane region"/>
    <property type="match status" value="1"/>
</dbReference>
<evidence type="ECO:0000256" key="10">
    <source>
        <dbReference type="ARBA" id="ARBA00023136"/>
    </source>
</evidence>
<evidence type="ECO:0000256" key="6">
    <source>
        <dbReference type="ARBA" id="ARBA00022801"/>
    </source>
</evidence>
<keyword evidence="6" id="KW-0378">Hydrolase</keyword>
<evidence type="ECO:0000313" key="16">
    <source>
        <dbReference type="Proteomes" id="UP000252107"/>
    </source>
</evidence>
<evidence type="ECO:0000259" key="13">
    <source>
        <dbReference type="PROSITE" id="PS50929"/>
    </source>
</evidence>
<feature type="transmembrane region" description="Helical" evidence="11">
    <location>
        <begin position="199"/>
        <end position="220"/>
    </location>
</feature>
<sequence>MKYQFVRQHSEEDCGAACLAAIAKYYGRNFTLNRIREAVGTGQFGTTLLGLQRGAKTLGFNARSVKTSPELLNRMHEATLPAIIHWKGNHWVVLYGKKGKECIIADPAVGVRYLSQKDLAEGWTDWLMLLVEPNPELFLKTEDDNVAGFWRFFKRVWIFRSILAQALPLNLLLGVLSLASPFLLQILTDDVLVRGDTKLLTTMAIAVVVMNLILSSLSWVQSNLIAHFAQRLQLGLVMEFGKQILRLPLAYYEARRSGEIVSRLQDISQINQLVAQVVISLPSRFFIAVISYSFMVFYSWKLTVVATLVSLLMTISTIVFLPTLRQKTRELLVQEAEAQGVLVETFKGALTLKTTTSGSQFLDEFQNRFGNLANLAFRTIHIGIINNTFSGLVASIGGIALLWFGGNLVINPDENLSIGQLFAFNSMNSNFLGLIGTVISFIEEFTRAKTAIQRLTEVIDTTPENEDDGKKPFANIPGNADIICANVNFHYAGRVDLLEDFTLTIPGGEVIAVIGKSGCGKSTLAKLIAGLYSLQSGNIRIGLYNLQDLALDCLRQQVVLVPQDAHFWSRSIVENFRLGAPYATFEQIVRVCQITGADEFISKLPEKYQTVLGEFGVNISGGQRQRLAIARAIITDPPILILDESTSGLDPVSEAQVLDRLLKHRQNKTTILISHRPKVVNRADWIVLLEQGSLKLQGSLDELRAKPGDHIGFLIP</sequence>
<evidence type="ECO:0000256" key="2">
    <source>
        <dbReference type="ARBA" id="ARBA00022448"/>
    </source>
</evidence>
<keyword evidence="10 11" id="KW-0472">Membrane</keyword>
<protein>
    <submittedName>
        <fullName evidence="15">ABC transporter ATP-binding protein</fullName>
    </submittedName>
</protein>
<keyword evidence="7" id="KW-0645">Protease</keyword>
<dbReference type="Gene3D" id="3.40.50.300">
    <property type="entry name" value="P-loop containing nucleotide triphosphate hydrolases"/>
    <property type="match status" value="1"/>
</dbReference>
<feature type="transmembrane region" description="Helical" evidence="11">
    <location>
        <begin position="304"/>
        <end position="324"/>
    </location>
</feature>
<dbReference type="InterPro" id="IPR003439">
    <property type="entry name" value="ABC_transporter-like_ATP-bd"/>
</dbReference>
<comment type="caution">
    <text evidence="15">The sequence shown here is derived from an EMBL/GenBank/DDBJ whole genome shotgun (WGS) entry which is preliminary data.</text>
</comment>
<dbReference type="Gene3D" id="1.20.1560.10">
    <property type="entry name" value="ABC transporter type 1, transmembrane domain"/>
    <property type="match status" value="1"/>
</dbReference>
<dbReference type="InterPro" id="IPR027417">
    <property type="entry name" value="P-loop_NTPase"/>
</dbReference>
<keyword evidence="16" id="KW-1185">Reference proteome</keyword>
<dbReference type="PANTHER" id="PTHR43394:SF1">
    <property type="entry name" value="ATP-BINDING CASSETTE SUB-FAMILY B MEMBER 10, MITOCHONDRIAL"/>
    <property type="match status" value="1"/>
</dbReference>
<dbReference type="GO" id="GO:0006508">
    <property type="term" value="P:proteolysis"/>
    <property type="evidence" value="ECO:0007669"/>
    <property type="project" value="InterPro"/>
</dbReference>
<feature type="transmembrane region" description="Helical" evidence="11">
    <location>
        <begin position="157"/>
        <end position="179"/>
    </location>
</feature>
<evidence type="ECO:0000256" key="9">
    <source>
        <dbReference type="ARBA" id="ARBA00022989"/>
    </source>
</evidence>
<dbReference type="PROSITE" id="PS50929">
    <property type="entry name" value="ABC_TM1F"/>
    <property type="match status" value="1"/>
</dbReference>
<reference evidence="15" key="1">
    <citation type="submission" date="2016-04" db="EMBL/GenBank/DDBJ databases">
        <authorList>
            <person name="Tabuchi Yagui T.R."/>
        </authorList>
    </citation>
    <scope>NUCLEOTIDE SEQUENCE [LARGE SCALE GENOMIC DNA]</scope>
    <source>
        <strain evidence="15">NIES-26</strain>
    </source>
</reference>
<dbReference type="CDD" id="cd18570">
    <property type="entry name" value="ABC_6TM_PCAT1_LagD_like"/>
    <property type="match status" value="1"/>
</dbReference>
<gene>
    <name evidence="15" type="ORF">A6770_04465</name>
</gene>
<accession>A0A367QFA5</accession>
<evidence type="ECO:0000256" key="5">
    <source>
        <dbReference type="ARBA" id="ARBA00022741"/>
    </source>
</evidence>
<organism evidence="15 16">
    <name type="scientific">Nostoc minutum NIES-26</name>
    <dbReference type="NCBI Taxonomy" id="1844469"/>
    <lineage>
        <taxon>Bacteria</taxon>
        <taxon>Bacillati</taxon>
        <taxon>Cyanobacteriota</taxon>
        <taxon>Cyanophyceae</taxon>
        <taxon>Nostocales</taxon>
        <taxon>Nostocaceae</taxon>
        <taxon>Nostoc</taxon>
    </lineage>
</organism>
<dbReference type="PANTHER" id="PTHR43394">
    <property type="entry name" value="ATP-DEPENDENT PERMEASE MDL1, MITOCHONDRIAL"/>
    <property type="match status" value="1"/>
</dbReference>
<dbReference type="InterPro" id="IPR011527">
    <property type="entry name" value="ABC1_TM_dom"/>
</dbReference>
<comment type="subcellular location">
    <subcellularLocation>
        <location evidence="1">Cell membrane</location>
        <topology evidence="1">Multi-pass membrane protein</topology>
    </subcellularLocation>
</comment>
<dbReference type="SUPFAM" id="SSF52540">
    <property type="entry name" value="P-loop containing nucleoside triphosphate hydrolases"/>
    <property type="match status" value="1"/>
</dbReference>
<feature type="transmembrane region" description="Helical" evidence="11">
    <location>
        <begin position="273"/>
        <end position="298"/>
    </location>
</feature>
<dbReference type="GO" id="GO:0005886">
    <property type="term" value="C:plasma membrane"/>
    <property type="evidence" value="ECO:0007669"/>
    <property type="project" value="UniProtKB-SubCell"/>
</dbReference>
<dbReference type="GO" id="GO:0016887">
    <property type="term" value="F:ATP hydrolysis activity"/>
    <property type="evidence" value="ECO:0007669"/>
    <property type="project" value="InterPro"/>
</dbReference>
<feature type="domain" description="ABC transmembrane type-1" evidence="13">
    <location>
        <begin position="166"/>
        <end position="447"/>
    </location>
</feature>
<keyword evidence="3" id="KW-1003">Cell membrane</keyword>
<evidence type="ECO:0000256" key="1">
    <source>
        <dbReference type="ARBA" id="ARBA00004651"/>
    </source>
</evidence>
<keyword evidence="2" id="KW-0813">Transport</keyword>
<keyword evidence="7" id="KW-0788">Thiol protease</keyword>
<dbReference type="InterPro" id="IPR036640">
    <property type="entry name" value="ABC1_TM_sf"/>
</dbReference>
<dbReference type="GO" id="GO:0008234">
    <property type="term" value="F:cysteine-type peptidase activity"/>
    <property type="evidence" value="ECO:0007669"/>
    <property type="project" value="UniProtKB-KW"/>
</dbReference>
<dbReference type="Pfam" id="PF03412">
    <property type="entry name" value="Peptidase_C39"/>
    <property type="match status" value="1"/>
</dbReference>
<dbReference type="Gene3D" id="3.90.70.10">
    <property type="entry name" value="Cysteine proteinases"/>
    <property type="match status" value="1"/>
</dbReference>
<evidence type="ECO:0000256" key="11">
    <source>
        <dbReference type="SAM" id="Phobius"/>
    </source>
</evidence>
<keyword evidence="9 11" id="KW-1133">Transmembrane helix</keyword>
<dbReference type="GO" id="GO:0005524">
    <property type="term" value="F:ATP binding"/>
    <property type="evidence" value="ECO:0007669"/>
    <property type="project" value="UniProtKB-KW"/>
</dbReference>
<keyword evidence="8 15" id="KW-0067">ATP-binding</keyword>
<name>A0A367QFA5_9NOSO</name>
<dbReference type="PROSITE" id="PS50990">
    <property type="entry name" value="PEPTIDASE_C39"/>
    <property type="match status" value="1"/>
</dbReference>
<dbReference type="InterPro" id="IPR003593">
    <property type="entry name" value="AAA+_ATPase"/>
</dbReference>
<dbReference type="PROSITE" id="PS50893">
    <property type="entry name" value="ABC_TRANSPORTER_2"/>
    <property type="match status" value="1"/>
</dbReference>
<feature type="transmembrane region" description="Helical" evidence="11">
    <location>
        <begin position="388"/>
        <end position="410"/>
    </location>
</feature>